<evidence type="ECO:0000313" key="2">
    <source>
        <dbReference type="EMBL" id="CAK7929558.1"/>
    </source>
</evidence>
<protein>
    <recommendedName>
        <fullName evidence="4">PH domain-containing protein</fullName>
    </recommendedName>
</protein>
<gene>
    <name evidence="2" type="ORF">PM001_LOCUS14708</name>
</gene>
<accession>A0AAV1U6Z3</accession>
<dbReference type="Proteomes" id="UP001162060">
    <property type="component" value="Unassembled WGS sequence"/>
</dbReference>
<evidence type="ECO:0008006" key="4">
    <source>
        <dbReference type="Google" id="ProtNLM"/>
    </source>
</evidence>
<feature type="region of interest" description="Disordered" evidence="1">
    <location>
        <begin position="138"/>
        <end position="162"/>
    </location>
</feature>
<proteinExistence type="predicted"/>
<name>A0AAV1U6Z3_9STRA</name>
<organism evidence="2 3">
    <name type="scientific">Peronospora matthiolae</name>
    <dbReference type="NCBI Taxonomy" id="2874970"/>
    <lineage>
        <taxon>Eukaryota</taxon>
        <taxon>Sar</taxon>
        <taxon>Stramenopiles</taxon>
        <taxon>Oomycota</taxon>
        <taxon>Peronosporomycetes</taxon>
        <taxon>Peronosporales</taxon>
        <taxon>Peronosporaceae</taxon>
        <taxon>Peronospora</taxon>
    </lineage>
</organism>
<dbReference type="AlphaFoldDB" id="A0AAV1U6Z3"/>
<evidence type="ECO:0000313" key="3">
    <source>
        <dbReference type="Proteomes" id="UP001162060"/>
    </source>
</evidence>
<feature type="compositionally biased region" description="Low complexity" evidence="1">
    <location>
        <begin position="138"/>
        <end position="152"/>
    </location>
</feature>
<dbReference type="EMBL" id="CAKLBY020000153">
    <property type="protein sequence ID" value="CAK7929558.1"/>
    <property type="molecule type" value="Genomic_DNA"/>
</dbReference>
<comment type="caution">
    <text evidence="2">The sequence shown here is derived from an EMBL/GenBank/DDBJ whole genome shotgun (WGS) entry which is preliminary data.</text>
</comment>
<sequence length="291" mass="33031">MDIRPIMFSGTLKVRVCHVFWKKTPVHLTSYRQDYRSALPVLLIRRPRALGGEFHVHLDPCVHPVHLLPLTRKMASKLEFALVYGWQSKLVRLRAPDVATFHQWTSLVRTALESGRRPLVPRVPHVPRQDLECSSLASTLNSSNNSSSNSSTIVAHQPLQAEEEVASETKEARTYKYRNNDDVVSNWKDRNESFGIQDTMVCHCDSRVCVKNDLNPISIADLCSAATGSYSCNRRERDGYVNRLNDFVWSSRRASALFAEPSTEISWMHPHDFRTFSLSHLAAVSISTGDR</sequence>
<reference evidence="2" key="1">
    <citation type="submission" date="2024-01" db="EMBL/GenBank/DDBJ databases">
        <authorList>
            <person name="Webb A."/>
        </authorList>
    </citation>
    <scope>NUCLEOTIDE SEQUENCE</scope>
    <source>
        <strain evidence="2">Pm1</strain>
    </source>
</reference>
<evidence type="ECO:0000256" key="1">
    <source>
        <dbReference type="SAM" id="MobiDB-lite"/>
    </source>
</evidence>